<dbReference type="PANTHER" id="PTHR46213">
    <property type="entry name" value="TRANSCRIPTIONAL ACTIVATOR DEMETER"/>
    <property type="match status" value="1"/>
</dbReference>
<dbReference type="STRING" id="3694.A0A3N7EN31"/>
<dbReference type="PANTHER" id="PTHR46213:SF13">
    <property type="entry name" value="DEMETER-LIKE PROTEIN 2-RELATED"/>
    <property type="match status" value="1"/>
</dbReference>
<dbReference type="AlphaFoldDB" id="A0A3N7EN31"/>
<dbReference type="InterPro" id="IPR028924">
    <property type="entry name" value="Perm-CXXC"/>
</dbReference>
<proteinExistence type="predicted"/>
<keyword evidence="3" id="KW-1185">Reference proteome</keyword>
<dbReference type="EMBL" id="CM009292">
    <property type="protein sequence ID" value="RQO88047.1"/>
    <property type="molecule type" value="Genomic_DNA"/>
</dbReference>
<dbReference type="GO" id="GO:0141166">
    <property type="term" value="P:chromosomal 5-methylcytosine DNA demethylation pathway"/>
    <property type="evidence" value="ECO:0007669"/>
    <property type="project" value="InterPro"/>
</dbReference>
<evidence type="ECO:0000313" key="3">
    <source>
        <dbReference type="Proteomes" id="UP000006729"/>
    </source>
</evidence>
<sequence length="119" mass="13886">MKCVISWRTEHQVYELPDNHELLVWLDKREKDDSVPFLLSIWQAGETPNSSQPPVKLCNSQGSQLCDQRTCFACEDTMQDSYERKLSTHGTYFQVNEVSRPKEKKGKKEFQLLEFEAIS</sequence>
<protein>
    <recommendedName>
        <fullName evidence="1">Permuted single zf-CXXC unit domain-containing protein</fullName>
    </recommendedName>
</protein>
<feature type="domain" description="Permuted single zf-CXXC unit" evidence="1">
    <location>
        <begin position="54"/>
        <end position="74"/>
    </location>
</feature>
<reference evidence="2 3" key="1">
    <citation type="journal article" date="2006" name="Science">
        <title>The genome of black cottonwood, Populus trichocarpa (Torr. &amp; Gray).</title>
        <authorList>
            <person name="Tuskan G.A."/>
            <person name="Difazio S."/>
            <person name="Jansson S."/>
            <person name="Bohlmann J."/>
            <person name="Grigoriev I."/>
            <person name="Hellsten U."/>
            <person name="Putnam N."/>
            <person name="Ralph S."/>
            <person name="Rombauts S."/>
            <person name="Salamov A."/>
            <person name="Schein J."/>
            <person name="Sterck L."/>
            <person name="Aerts A."/>
            <person name="Bhalerao R.R."/>
            <person name="Bhalerao R.P."/>
            <person name="Blaudez D."/>
            <person name="Boerjan W."/>
            <person name="Brun A."/>
            <person name="Brunner A."/>
            <person name="Busov V."/>
            <person name="Campbell M."/>
            <person name="Carlson J."/>
            <person name="Chalot M."/>
            <person name="Chapman J."/>
            <person name="Chen G.L."/>
            <person name="Cooper D."/>
            <person name="Coutinho P.M."/>
            <person name="Couturier J."/>
            <person name="Covert S."/>
            <person name="Cronk Q."/>
            <person name="Cunningham R."/>
            <person name="Davis J."/>
            <person name="Degroeve S."/>
            <person name="Dejardin A."/>
            <person name="Depamphilis C."/>
            <person name="Detter J."/>
            <person name="Dirks B."/>
            <person name="Dubchak I."/>
            <person name="Duplessis S."/>
            <person name="Ehlting J."/>
            <person name="Ellis B."/>
            <person name="Gendler K."/>
            <person name="Goodstein D."/>
            <person name="Gribskov M."/>
            <person name="Grimwood J."/>
            <person name="Groover A."/>
            <person name="Gunter L."/>
            <person name="Hamberger B."/>
            <person name="Heinze B."/>
            <person name="Helariutta Y."/>
            <person name="Henrissat B."/>
            <person name="Holligan D."/>
            <person name="Holt R."/>
            <person name="Huang W."/>
            <person name="Islam-Faridi N."/>
            <person name="Jones S."/>
            <person name="Jones-Rhoades M."/>
            <person name="Jorgensen R."/>
            <person name="Joshi C."/>
            <person name="Kangasjarvi J."/>
            <person name="Karlsson J."/>
            <person name="Kelleher C."/>
            <person name="Kirkpatrick R."/>
            <person name="Kirst M."/>
            <person name="Kohler A."/>
            <person name="Kalluri U."/>
            <person name="Larimer F."/>
            <person name="Leebens-Mack J."/>
            <person name="Leple J.C."/>
            <person name="Locascio P."/>
            <person name="Lou Y."/>
            <person name="Lucas S."/>
            <person name="Martin F."/>
            <person name="Montanini B."/>
            <person name="Napoli C."/>
            <person name="Nelson D.R."/>
            <person name="Nelson C."/>
            <person name="Nieminen K."/>
            <person name="Nilsson O."/>
            <person name="Pereda V."/>
            <person name="Peter G."/>
            <person name="Philippe R."/>
            <person name="Pilate G."/>
            <person name="Poliakov A."/>
            <person name="Razumovskaya J."/>
            <person name="Richardson P."/>
            <person name="Rinaldi C."/>
            <person name="Ritland K."/>
            <person name="Rouze P."/>
            <person name="Ryaboy D."/>
            <person name="Schmutz J."/>
            <person name="Schrader J."/>
            <person name="Segerman B."/>
            <person name="Shin H."/>
            <person name="Siddiqui A."/>
            <person name="Sterky F."/>
            <person name="Terry A."/>
            <person name="Tsai C.J."/>
            <person name="Uberbacher E."/>
            <person name="Unneberg P."/>
            <person name="Vahala J."/>
            <person name="Wall K."/>
            <person name="Wessler S."/>
            <person name="Yang G."/>
            <person name="Yin T."/>
            <person name="Douglas C."/>
            <person name="Marra M."/>
            <person name="Sandberg G."/>
            <person name="Van de Peer Y."/>
            <person name="Rokhsar D."/>
        </authorList>
    </citation>
    <scope>NUCLEOTIDE SEQUENCE [LARGE SCALE GENOMIC DNA]</scope>
    <source>
        <strain evidence="3">cv. Nisqually</strain>
    </source>
</reference>
<evidence type="ECO:0000259" key="1">
    <source>
        <dbReference type="Pfam" id="PF15629"/>
    </source>
</evidence>
<organism evidence="2 3">
    <name type="scientific">Populus trichocarpa</name>
    <name type="common">Western balsam poplar</name>
    <name type="synonym">Populus balsamifera subsp. trichocarpa</name>
    <dbReference type="NCBI Taxonomy" id="3694"/>
    <lineage>
        <taxon>Eukaryota</taxon>
        <taxon>Viridiplantae</taxon>
        <taxon>Streptophyta</taxon>
        <taxon>Embryophyta</taxon>
        <taxon>Tracheophyta</taxon>
        <taxon>Spermatophyta</taxon>
        <taxon>Magnoliopsida</taxon>
        <taxon>eudicotyledons</taxon>
        <taxon>Gunneridae</taxon>
        <taxon>Pentapetalae</taxon>
        <taxon>rosids</taxon>
        <taxon>fabids</taxon>
        <taxon>Malpighiales</taxon>
        <taxon>Salicaceae</taxon>
        <taxon>Saliceae</taxon>
        <taxon>Populus</taxon>
    </lineage>
</organism>
<dbReference type="InterPro" id="IPR044811">
    <property type="entry name" value="DME/ROS1"/>
</dbReference>
<dbReference type="GO" id="GO:0035514">
    <property type="term" value="F:DNA demethylase activity"/>
    <property type="evidence" value="ECO:0007669"/>
    <property type="project" value="InterPro"/>
</dbReference>
<gene>
    <name evidence="2" type="ORF">POPTR_003G084501</name>
</gene>
<dbReference type="GO" id="GO:0019104">
    <property type="term" value="F:DNA N-glycosylase activity"/>
    <property type="evidence" value="ECO:0007669"/>
    <property type="project" value="InterPro"/>
</dbReference>
<name>A0A3N7EN31_POPTR</name>
<dbReference type="Pfam" id="PF15629">
    <property type="entry name" value="Perm-CXXC"/>
    <property type="match status" value="1"/>
</dbReference>
<dbReference type="Proteomes" id="UP000006729">
    <property type="component" value="Chromosome 3"/>
</dbReference>
<evidence type="ECO:0000313" key="2">
    <source>
        <dbReference type="EMBL" id="RQO88047.1"/>
    </source>
</evidence>
<accession>A0A3N7EN31</accession>
<dbReference type="InParanoid" id="A0A3N7EN31"/>